<sequence length="98" mass="10207">MYQYLEPSQPAWLGAGSAEAVPAAVPTRTAAPTAATTAPRRHRGCRPMPLHHCALRRAAGTVVGVLLAVALSRLAPHGWVLLVVVLTNPAASEGCHDP</sequence>
<protein>
    <submittedName>
        <fullName evidence="1">FUSC family protein</fullName>
    </submittedName>
</protein>
<organism evidence="1 2">
    <name type="scientific">Streptomyces melanogenes</name>
    <dbReference type="NCBI Taxonomy" id="67326"/>
    <lineage>
        <taxon>Bacteria</taxon>
        <taxon>Bacillati</taxon>
        <taxon>Actinomycetota</taxon>
        <taxon>Actinomycetes</taxon>
        <taxon>Kitasatosporales</taxon>
        <taxon>Streptomycetaceae</taxon>
        <taxon>Streptomyces</taxon>
    </lineage>
</organism>
<name>A0ABZ1XSN9_9ACTN</name>
<accession>A0ABZ1XSN9</accession>
<evidence type="ECO:0000313" key="1">
    <source>
        <dbReference type="EMBL" id="WUT86581.1"/>
    </source>
</evidence>
<proteinExistence type="predicted"/>
<dbReference type="RefSeq" id="WP_329403044.1">
    <property type="nucleotide sequence ID" value="NZ_CP109019.1"/>
</dbReference>
<gene>
    <name evidence="1" type="ORF">OG515_32470</name>
</gene>
<keyword evidence="2" id="KW-1185">Reference proteome</keyword>
<reference evidence="1" key="1">
    <citation type="submission" date="2022-10" db="EMBL/GenBank/DDBJ databases">
        <title>The complete genomes of actinobacterial strains from the NBC collection.</title>
        <authorList>
            <person name="Joergensen T.S."/>
            <person name="Alvarez Arevalo M."/>
            <person name="Sterndorff E.B."/>
            <person name="Faurdal D."/>
            <person name="Vuksanovic O."/>
            <person name="Mourched A.-S."/>
            <person name="Charusanti P."/>
            <person name="Shaw S."/>
            <person name="Blin K."/>
            <person name="Weber T."/>
        </authorList>
    </citation>
    <scope>NUCLEOTIDE SEQUENCE</scope>
    <source>
        <strain evidence="1">NBC_00668</strain>
    </source>
</reference>
<dbReference type="Proteomes" id="UP001432060">
    <property type="component" value="Chromosome"/>
</dbReference>
<dbReference type="EMBL" id="CP109019">
    <property type="protein sequence ID" value="WUT86581.1"/>
    <property type="molecule type" value="Genomic_DNA"/>
</dbReference>
<evidence type="ECO:0000313" key="2">
    <source>
        <dbReference type="Proteomes" id="UP001432060"/>
    </source>
</evidence>